<gene>
    <name evidence="6" type="ORF">FRZ61_14080</name>
</gene>
<evidence type="ECO:0000256" key="3">
    <source>
        <dbReference type="ARBA" id="ARBA00023125"/>
    </source>
</evidence>
<dbReference type="GO" id="GO:0006351">
    <property type="term" value="P:DNA-templated transcription"/>
    <property type="evidence" value="ECO:0007669"/>
    <property type="project" value="TreeGrafter"/>
</dbReference>
<dbReference type="KEGG" id="hadh:FRZ61_14080"/>
<dbReference type="AlphaFoldDB" id="A0A5J6MWI3"/>
<dbReference type="Proteomes" id="UP000325797">
    <property type="component" value="Chromosome"/>
</dbReference>
<dbReference type="Pfam" id="PF03466">
    <property type="entry name" value="LysR_substrate"/>
    <property type="match status" value="1"/>
</dbReference>
<keyword evidence="2" id="KW-0805">Transcription regulation</keyword>
<dbReference type="PROSITE" id="PS50931">
    <property type="entry name" value="HTH_LYSR"/>
    <property type="match status" value="1"/>
</dbReference>
<dbReference type="InterPro" id="IPR005119">
    <property type="entry name" value="LysR_subst-bd"/>
</dbReference>
<protein>
    <submittedName>
        <fullName evidence="6">Transcriptional regulator</fullName>
    </submittedName>
</protein>
<dbReference type="InterPro" id="IPR036388">
    <property type="entry name" value="WH-like_DNA-bd_sf"/>
</dbReference>
<dbReference type="PRINTS" id="PR00039">
    <property type="entry name" value="HTHLYSR"/>
</dbReference>
<dbReference type="PANTHER" id="PTHR30537:SF5">
    <property type="entry name" value="HTH-TYPE TRANSCRIPTIONAL ACTIVATOR TTDR-RELATED"/>
    <property type="match status" value="1"/>
</dbReference>
<dbReference type="Gene3D" id="3.40.190.290">
    <property type="match status" value="1"/>
</dbReference>
<dbReference type="SUPFAM" id="SSF46785">
    <property type="entry name" value="Winged helix' DNA-binding domain"/>
    <property type="match status" value="1"/>
</dbReference>
<keyword evidence="3" id="KW-0238">DNA-binding</keyword>
<evidence type="ECO:0000256" key="2">
    <source>
        <dbReference type="ARBA" id="ARBA00023015"/>
    </source>
</evidence>
<comment type="similarity">
    <text evidence="1">Belongs to the LysR transcriptional regulatory family.</text>
</comment>
<keyword evidence="4" id="KW-0804">Transcription</keyword>
<name>A0A5J6MWI3_9PROT</name>
<dbReference type="SUPFAM" id="SSF53850">
    <property type="entry name" value="Periplasmic binding protein-like II"/>
    <property type="match status" value="1"/>
</dbReference>
<evidence type="ECO:0000256" key="4">
    <source>
        <dbReference type="ARBA" id="ARBA00023163"/>
    </source>
</evidence>
<dbReference type="RefSeq" id="WP_151116044.1">
    <property type="nucleotide sequence ID" value="NZ_CP042582.1"/>
</dbReference>
<organism evidence="6 7">
    <name type="scientific">Hypericibacter adhaerens</name>
    <dbReference type="NCBI Taxonomy" id="2602016"/>
    <lineage>
        <taxon>Bacteria</taxon>
        <taxon>Pseudomonadati</taxon>
        <taxon>Pseudomonadota</taxon>
        <taxon>Alphaproteobacteria</taxon>
        <taxon>Rhodospirillales</taxon>
        <taxon>Dongiaceae</taxon>
        <taxon>Hypericibacter</taxon>
    </lineage>
</organism>
<dbReference type="InterPro" id="IPR000847">
    <property type="entry name" value="LysR_HTH_N"/>
</dbReference>
<accession>A0A5J6MWI3</accession>
<dbReference type="FunFam" id="1.10.10.10:FF:000001">
    <property type="entry name" value="LysR family transcriptional regulator"/>
    <property type="match status" value="1"/>
</dbReference>
<dbReference type="PANTHER" id="PTHR30537">
    <property type="entry name" value="HTH-TYPE TRANSCRIPTIONAL REGULATOR"/>
    <property type="match status" value="1"/>
</dbReference>
<proteinExistence type="inferred from homology"/>
<dbReference type="EMBL" id="CP042582">
    <property type="protein sequence ID" value="QEX21483.1"/>
    <property type="molecule type" value="Genomic_DNA"/>
</dbReference>
<dbReference type="InterPro" id="IPR036390">
    <property type="entry name" value="WH_DNA-bd_sf"/>
</dbReference>
<dbReference type="FunFam" id="3.40.190.290:FF:000001">
    <property type="entry name" value="Transcriptional regulator, LysR family"/>
    <property type="match status" value="1"/>
</dbReference>
<dbReference type="InterPro" id="IPR058163">
    <property type="entry name" value="LysR-type_TF_proteobact-type"/>
</dbReference>
<sequence length="319" mass="34507">MAELEDLRGFVAVVETGGFGRAARRLGVSKSIVSRRIARLEANLGAPLLSRTTRGVSPTEAGLEFKLRSERILADLEEAEEAVARQGSGVVGRLRLAAPLSFGVRHIAPLLGELAKHHPRLEIAADYSDRFVDLIGERFDAAVRLGTLKDSSLVARRIAPIYGAVVASPDYLAEKGRPQVPEDLTRHECLIYTGTATAEWSFRVGKRWTAVRPAGRLHADSGEALMAWAIAGLGIAVLPTFIIAEAVRGGRLEPLLTDFPMPEAGMYLLRPPGAQVPGKVRILIDALVERFSGDTEWDPCHLAAQRRAAEARLQASSAE</sequence>
<dbReference type="OrthoDB" id="9812435at2"/>
<evidence type="ECO:0000313" key="6">
    <source>
        <dbReference type="EMBL" id="QEX21483.1"/>
    </source>
</evidence>
<dbReference type="GO" id="GO:0003700">
    <property type="term" value="F:DNA-binding transcription factor activity"/>
    <property type="evidence" value="ECO:0007669"/>
    <property type="project" value="InterPro"/>
</dbReference>
<feature type="domain" description="HTH lysR-type" evidence="5">
    <location>
        <begin position="1"/>
        <end position="59"/>
    </location>
</feature>
<evidence type="ECO:0000313" key="7">
    <source>
        <dbReference type="Proteomes" id="UP000325797"/>
    </source>
</evidence>
<dbReference type="Gene3D" id="1.10.10.10">
    <property type="entry name" value="Winged helix-like DNA-binding domain superfamily/Winged helix DNA-binding domain"/>
    <property type="match status" value="1"/>
</dbReference>
<keyword evidence="7" id="KW-1185">Reference proteome</keyword>
<reference evidence="6 7" key="1">
    <citation type="submission" date="2019-08" db="EMBL/GenBank/DDBJ databases">
        <title>Hyperibacter terrae gen. nov., sp. nov. and Hyperibacter viscosus sp. nov., two new members in the family Rhodospirillaceae isolated from the rhizosphere of Hypericum perforatum.</title>
        <authorList>
            <person name="Noviana Z."/>
        </authorList>
    </citation>
    <scope>NUCLEOTIDE SEQUENCE [LARGE SCALE GENOMIC DNA]</scope>
    <source>
        <strain evidence="6 7">R5959</strain>
    </source>
</reference>
<dbReference type="CDD" id="cd08422">
    <property type="entry name" value="PBP2_CrgA_like"/>
    <property type="match status" value="1"/>
</dbReference>
<dbReference type="GO" id="GO:0043565">
    <property type="term" value="F:sequence-specific DNA binding"/>
    <property type="evidence" value="ECO:0007669"/>
    <property type="project" value="TreeGrafter"/>
</dbReference>
<dbReference type="Pfam" id="PF00126">
    <property type="entry name" value="HTH_1"/>
    <property type="match status" value="1"/>
</dbReference>
<evidence type="ECO:0000256" key="1">
    <source>
        <dbReference type="ARBA" id="ARBA00009437"/>
    </source>
</evidence>
<evidence type="ECO:0000259" key="5">
    <source>
        <dbReference type="PROSITE" id="PS50931"/>
    </source>
</evidence>